<dbReference type="EMBL" id="JNBR01001015">
    <property type="protein sequence ID" value="OQR88934.1"/>
    <property type="molecule type" value="Genomic_DNA"/>
</dbReference>
<dbReference type="Gene3D" id="1.10.510.10">
    <property type="entry name" value="Transferase(Phosphotransferase) domain 1"/>
    <property type="match status" value="1"/>
</dbReference>
<keyword evidence="1" id="KW-0433">Leucine-rich repeat</keyword>
<dbReference type="GO" id="GO:0005524">
    <property type="term" value="F:ATP binding"/>
    <property type="evidence" value="ECO:0007669"/>
    <property type="project" value="InterPro"/>
</dbReference>
<sequence>MQRLALFVALALPSIANAACEYASYGKGIRVFTSDLRFCGSPGFSCVVEATTCTILVNVTQENGAFVSPYYVGKDKGTLPPFDAIGDLASSKANLPWLDLTNIGHIDLNLTLPPKLETINIEGNKISDLNGLPPHLKILLATSNTIASVTNYNWTSITKLSMSNNPLTTFANVQLSKNIQYFGCWDCKLTNFTVNQATYEALDQLPNFMYTNSTGFDMDTGINVDKTACASINGTLRALWAGKSKLSFVVCVTPTLPLIATSANATASTGLVVGCVVGAVAVLGVIVFFVLRYKKRTAQDTTFYYTNHTDYQADTADMGLNVDDLRSHKLDNTDLKVVSKKPLASGAFGEVWLGTYCDEKVAVKRIKDRRIESVKKFIDEIKLMIMMDSEFVVKFVGVSWRRPIEMEVVVEYMDLGDLRNFLMTRTSATYSWADKFTAIMSIVRGLVYLHTFEPPIIHRDLKSRNVLLDSQKGTKLTDFGTSREAADAGMTNGIGTYQWMAPEIIMGTEYTIAADVYSFGVILSEMSTHDVPYGDIKNPTTGRSYTQQAIMSKVASGELRPTFEQYETPPWVRDLGKQCLAQDPSDRPTSLMLTTILLRVKAEYYGN</sequence>
<keyword evidence="7" id="KW-1185">Reference proteome</keyword>
<keyword evidence="3" id="KW-0812">Transmembrane</keyword>
<dbReference type="InterPro" id="IPR001245">
    <property type="entry name" value="Ser-Thr/Tyr_kinase_cat_dom"/>
</dbReference>
<dbReference type="OrthoDB" id="4062651at2759"/>
<dbReference type="PROSITE" id="PS00108">
    <property type="entry name" value="PROTEIN_KINASE_ST"/>
    <property type="match status" value="1"/>
</dbReference>
<dbReference type="InterPro" id="IPR032675">
    <property type="entry name" value="LRR_dom_sf"/>
</dbReference>
<keyword evidence="2" id="KW-0677">Repeat</keyword>
<dbReference type="SUPFAM" id="SSF56112">
    <property type="entry name" value="Protein kinase-like (PK-like)"/>
    <property type="match status" value="1"/>
</dbReference>
<dbReference type="STRING" id="1202772.A0A1V9YSX7"/>
<reference evidence="6 7" key="1">
    <citation type="journal article" date="2014" name="Genome Biol. Evol.">
        <title>The secreted proteins of Achlya hypogyna and Thraustotheca clavata identify the ancestral oomycete secretome and reveal gene acquisitions by horizontal gene transfer.</title>
        <authorList>
            <person name="Misner I."/>
            <person name="Blouin N."/>
            <person name="Leonard G."/>
            <person name="Richards T.A."/>
            <person name="Lane C.E."/>
        </authorList>
    </citation>
    <scope>NUCLEOTIDE SEQUENCE [LARGE SCALE GENOMIC DNA]</scope>
    <source>
        <strain evidence="6 7">ATCC 48635</strain>
    </source>
</reference>
<dbReference type="SMART" id="SM00220">
    <property type="entry name" value="S_TKc"/>
    <property type="match status" value="1"/>
</dbReference>
<keyword evidence="6" id="KW-0418">Kinase</keyword>
<evidence type="ECO:0000256" key="1">
    <source>
        <dbReference type="ARBA" id="ARBA00022614"/>
    </source>
</evidence>
<accession>A0A1V9YSX7</accession>
<dbReference type="InterPro" id="IPR051681">
    <property type="entry name" value="Ser/Thr_Kinases-Pseudokinases"/>
</dbReference>
<feature type="signal peptide" evidence="4">
    <location>
        <begin position="1"/>
        <end position="18"/>
    </location>
</feature>
<keyword evidence="3" id="KW-1133">Transmembrane helix</keyword>
<evidence type="ECO:0000256" key="2">
    <source>
        <dbReference type="ARBA" id="ARBA00022737"/>
    </source>
</evidence>
<evidence type="ECO:0000256" key="4">
    <source>
        <dbReference type="SAM" id="SignalP"/>
    </source>
</evidence>
<keyword evidence="6" id="KW-0808">Transferase</keyword>
<evidence type="ECO:0000313" key="7">
    <source>
        <dbReference type="Proteomes" id="UP000243579"/>
    </source>
</evidence>
<dbReference type="AlphaFoldDB" id="A0A1V9YSX7"/>
<dbReference type="Gene3D" id="3.30.200.20">
    <property type="entry name" value="Phosphorylase Kinase, domain 1"/>
    <property type="match status" value="1"/>
</dbReference>
<dbReference type="InterPro" id="IPR000719">
    <property type="entry name" value="Prot_kinase_dom"/>
</dbReference>
<dbReference type="PROSITE" id="PS50011">
    <property type="entry name" value="PROTEIN_KINASE_DOM"/>
    <property type="match status" value="1"/>
</dbReference>
<proteinExistence type="predicted"/>
<dbReference type="InterPro" id="IPR001611">
    <property type="entry name" value="Leu-rich_rpt"/>
</dbReference>
<organism evidence="6 7">
    <name type="scientific">Achlya hypogyna</name>
    <name type="common">Oomycete</name>
    <name type="synonym">Protoachlya hypogyna</name>
    <dbReference type="NCBI Taxonomy" id="1202772"/>
    <lineage>
        <taxon>Eukaryota</taxon>
        <taxon>Sar</taxon>
        <taxon>Stramenopiles</taxon>
        <taxon>Oomycota</taxon>
        <taxon>Saprolegniomycetes</taxon>
        <taxon>Saprolegniales</taxon>
        <taxon>Achlyaceae</taxon>
        <taxon>Achlya</taxon>
    </lineage>
</organism>
<evidence type="ECO:0000259" key="5">
    <source>
        <dbReference type="PROSITE" id="PS50011"/>
    </source>
</evidence>
<dbReference type="Gene3D" id="3.80.10.10">
    <property type="entry name" value="Ribonuclease Inhibitor"/>
    <property type="match status" value="1"/>
</dbReference>
<keyword evidence="3" id="KW-0472">Membrane</keyword>
<evidence type="ECO:0000256" key="3">
    <source>
        <dbReference type="SAM" id="Phobius"/>
    </source>
</evidence>
<dbReference type="InterPro" id="IPR011009">
    <property type="entry name" value="Kinase-like_dom_sf"/>
</dbReference>
<protein>
    <submittedName>
        <fullName evidence="6">Protein kinase</fullName>
    </submittedName>
</protein>
<feature type="chain" id="PRO_5013297549" evidence="4">
    <location>
        <begin position="19"/>
        <end position="607"/>
    </location>
</feature>
<dbReference type="SUPFAM" id="SSF52058">
    <property type="entry name" value="L domain-like"/>
    <property type="match status" value="1"/>
</dbReference>
<dbReference type="PRINTS" id="PR00109">
    <property type="entry name" value="TYRKINASE"/>
</dbReference>
<dbReference type="InterPro" id="IPR008271">
    <property type="entry name" value="Ser/Thr_kinase_AS"/>
</dbReference>
<keyword evidence="4" id="KW-0732">Signal</keyword>
<feature type="domain" description="Protein kinase" evidence="5">
    <location>
        <begin position="337"/>
        <end position="605"/>
    </location>
</feature>
<dbReference type="PANTHER" id="PTHR44329">
    <property type="entry name" value="SERINE/THREONINE-PROTEIN KINASE TNNI3K-RELATED"/>
    <property type="match status" value="1"/>
</dbReference>
<gene>
    <name evidence="6" type="ORF">ACHHYP_06553</name>
</gene>
<dbReference type="Proteomes" id="UP000243579">
    <property type="component" value="Unassembled WGS sequence"/>
</dbReference>
<evidence type="ECO:0000313" key="6">
    <source>
        <dbReference type="EMBL" id="OQR88934.1"/>
    </source>
</evidence>
<dbReference type="GO" id="GO:0004674">
    <property type="term" value="F:protein serine/threonine kinase activity"/>
    <property type="evidence" value="ECO:0007669"/>
    <property type="project" value="TreeGrafter"/>
</dbReference>
<dbReference type="PROSITE" id="PS51450">
    <property type="entry name" value="LRR"/>
    <property type="match status" value="1"/>
</dbReference>
<comment type="caution">
    <text evidence="6">The sequence shown here is derived from an EMBL/GenBank/DDBJ whole genome shotgun (WGS) entry which is preliminary data.</text>
</comment>
<dbReference type="PANTHER" id="PTHR44329:SF214">
    <property type="entry name" value="PROTEIN KINASE DOMAIN-CONTAINING PROTEIN"/>
    <property type="match status" value="1"/>
</dbReference>
<name>A0A1V9YSX7_ACHHY</name>
<feature type="transmembrane region" description="Helical" evidence="3">
    <location>
        <begin position="271"/>
        <end position="291"/>
    </location>
</feature>
<dbReference type="Pfam" id="PF00069">
    <property type="entry name" value="Pkinase"/>
    <property type="match status" value="1"/>
</dbReference>